<organism evidence="1">
    <name type="scientific">Anopheles darlingi</name>
    <name type="common">Mosquito</name>
    <dbReference type="NCBI Taxonomy" id="43151"/>
    <lineage>
        <taxon>Eukaryota</taxon>
        <taxon>Metazoa</taxon>
        <taxon>Ecdysozoa</taxon>
        <taxon>Arthropoda</taxon>
        <taxon>Hexapoda</taxon>
        <taxon>Insecta</taxon>
        <taxon>Pterygota</taxon>
        <taxon>Neoptera</taxon>
        <taxon>Endopterygota</taxon>
        <taxon>Diptera</taxon>
        <taxon>Nematocera</taxon>
        <taxon>Culicoidea</taxon>
        <taxon>Culicidae</taxon>
        <taxon>Anophelinae</taxon>
        <taxon>Anopheles</taxon>
    </lineage>
</organism>
<dbReference type="AlphaFoldDB" id="A0A2M4D4B4"/>
<evidence type="ECO:0000313" key="1">
    <source>
        <dbReference type="EMBL" id="MBW72397.1"/>
    </source>
</evidence>
<sequence>MKKGEILEGLEFFLLPLVALSLTRTALASLSLAQASDFHSIERAFSGPSSGLEIRLLLPLLRAEFIRPSSSSSFEKKCTSVFVQYAHLTRTHT</sequence>
<reference evidence="1" key="1">
    <citation type="submission" date="2018-01" db="EMBL/GenBank/DDBJ databases">
        <title>An insight into the sialome of Amazonian anophelines.</title>
        <authorList>
            <person name="Ribeiro J.M."/>
            <person name="Scarpassa V."/>
            <person name="Calvo E."/>
        </authorList>
    </citation>
    <scope>NUCLEOTIDE SEQUENCE</scope>
</reference>
<dbReference type="EMBL" id="GGFL01008219">
    <property type="protein sequence ID" value="MBW72397.1"/>
    <property type="molecule type" value="Transcribed_RNA"/>
</dbReference>
<protein>
    <submittedName>
        <fullName evidence="1">Putative secreted protein</fullName>
    </submittedName>
</protein>
<proteinExistence type="predicted"/>
<name>A0A2M4D4B4_ANODA</name>
<accession>A0A2M4D4B4</accession>